<dbReference type="Proteomes" id="UP000748752">
    <property type="component" value="Unassembled WGS sequence"/>
</dbReference>
<keyword evidence="3" id="KW-1185">Reference proteome</keyword>
<proteinExistence type="predicted"/>
<evidence type="ECO:0000313" key="2">
    <source>
        <dbReference type="EMBL" id="MBK1633274.1"/>
    </source>
</evidence>
<evidence type="ECO:0000313" key="3">
    <source>
        <dbReference type="Proteomes" id="UP000748752"/>
    </source>
</evidence>
<gene>
    <name evidence="2" type="ORF">CKO31_21465</name>
</gene>
<protein>
    <submittedName>
        <fullName evidence="2">Uncharacterized protein</fullName>
    </submittedName>
</protein>
<comment type="caution">
    <text evidence="2">The sequence shown here is derived from an EMBL/GenBank/DDBJ whole genome shotgun (WGS) entry which is preliminary data.</text>
</comment>
<name>A0ABS1CMV8_9GAMM</name>
<sequence length="76" mass="7088">MDAVKHVAAAGGESAADAGGGGCRGVGLGSGEAPLDAVPAGEAPALFTLDVEGDAAEVLAAVSANLTLAAPGLMAW</sequence>
<feature type="compositionally biased region" description="Low complexity" evidence="1">
    <location>
        <begin position="8"/>
        <end position="17"/>
    </location>
</feature>
<evidence type="ECO:0000256" key="1">
    <source>
        <dbReference type="SAM" id="MobiDB-lite"/>
    </source>
</evidence>
<organism evidence="2 3">
    <name type="scientific">Thiohalocapsa halophila</name>
    <dbReference type="NCBI Taxonomy" id="69359"/>
    <lineage>
        <taxon>Bacteria</taxon>
        <taxon>Pseudomonadati</taxon>
        <taxon>Pseudomonadota</taxon>
        <taxon>Gammaproteobacteria</taxon>
        <taxon>Chromatiales</taxon>
        <taxon>Chromatiaceae</taxon>
        <taxon>Thiohalocapsa</taxon>
    </lineage>
</organism>
<reference evidence="2 3" key="1">
    <citation type="journal article" date="2020" name="Microorganisms">
        <title>Osmotic Adaptation and Compatible Solute Biosynthesis of Phototrophic Bacteria as Revealed from Genome Analyses.</title>
        <authorList>
            <person name="Imhoff J.F."/>
            <person name="Rahn T."/>
            <person name="Kunzel S."/>
            <person name="Keller A."/>
            <person name="Neulinger S.C."/>
        </authorList>
    </citation>
    <scope>NUCLEOTIDE SEQUENCE [LARGE SCALE GENOMIC DNA]</scope>
    <source>
        <strain evidence="2 3">DSM 6210</strain>
    </source>
</reference>
<feature type="region of interest" description="Disordered" evidence="1">
    <location>
        <begin position="1"/>
        <end position="23"/>
    </location>
</feature>
<accession>A0ABS1CMV8</accession>
<dbReference type="EMBL" id="NRRV01000075">
    <property type="protein sequence ID" value="MBK1633274.1"/>
    <property type="molecule type" value="Genomic_DNA"/>
</dbReference>